<gene>
    <name evidence="6" type="ORF">PECAL_6P19610</name>
</gene>
<organism evidence="6 7">
    <name type="scientific">Pelagomonas calceolata</name>
    <dbReference type="NCBI Taxonomy" id="35677"/>
    <lineage>
        <taxon>Eukaryota</taxon>
        <taxon>Sar</taxon>
        <taxon>Stramenopiles</taxon>
        <taxon>Ochrophyta</taxon>
        <taxon>Pelagophyceae</taxon>
        <taxon>Pelagomonadales</taxon>
        <taxon>Pelagomonadaceae</taxon>
        <taxon>Pelagomonas</taxon>
    </lineage>
</organism>
<keyword evidence="2" id="KW-0963">Cytoplasm</keyword>
<dbReference type="OrthoDB" id="1687175at2759"/>
<evidence type="ECO:0000256" key="5">
    <source>
        <dbReference type="SAM" id="MobiDB-lite"/>
    </source>
</evidence>
<keyword evidence="7" id="KW-1185">Reference proteome</keyword>
<evidence type="ECO:0000256" key="2">
    <source>
        <dbReference type="ARBA" id="ARBA00022490"/>
    </source>
</evidence>
<dbReference type="AlphaFoldDB" id="A0A8J2SU66"/>
<feature type="region of interest" description="Disordered" evidence="5">
    <location>
        <begin position="391"/>
        <end position="415"/>
    </location>
</feature>
<dbReference type="GO" id="GO:0005634">
    <property type="term" value="C:nucleus"/>
    <property type="evidence" value="ECO:0007669"/>
    <property type="project" value="TreeGrafter"/>
</dbReference>
<evidence type="ECO:0000256" key="1">
    <source>
        <dbReference type="ARBA" id="ARBA00004496"/>
    </source>
</evidence>
<dbReference type="GO" id="GO:0005737">
    <property type="term" value="C:cytoplasm"/>
    <property type="evidence" value="ECO:0007669"/>
    <property type="project" value="UniProtKB-SubCell"/>
</dbReference>
<dbReference type="PANTHER" id="PTHR22710">
    <property type="entry name" value="X-RAY RADIATION RESISTANCE ASSOCIATED PROTEIN 1 XRRA1"/>
    <property type="match status" value="1"/>
</dbReference>
<feature type="compositionally biased region" description="Basic and acidic residues" evidence="5">
    <location>
        <begin position="521"/>
        <end position="534"/>
    </location>
</feature>
<comment type="subcellular location">
    <subcellularLocation>
        <location evidence="1">Cytoplasm</location>
    </subcellularLocation>
</comment>
<reference evidence="6" key="1">
    <citation type="submission" date="2021-11" db="EMBL/GenBank/DDBJ databases">
        <authorList>
            <consortium name="Genoscope - CEA"/>
            <person name="William W."/>
        </authorList>
    </citation>
    <scope>NUCLEOTIDE SEQUENCE</scope>
</reference>
<dbReference type="InterPro" id="IPR001611">
    <property type="entry name" value="Leu-rich_rpt"/>
</dbReference>
<keyword evidence="3" id="KW-0433">Leucine-rich repeat</keyword>
<proteinExistence type="predicted"/>
<dbReference type="Pfam" id="PF13855">
    <property type="entry name" value="LRR_8"/>
    <property type="match status" value="1"/>
</dbReference>
<keyword evidence="4" id="KW-0677">Repeat</keyword>
<feature type="compositionally biased region" description="Basic residues" evidence="5">
    <location>
        <begin position="511"/>
        <end position="520"/>
    </location>
</feature>
<accession>A0A8J2SU66</accession>
<name>A0A8J2SU66_9STRA</name>
<dbReference type="SUPFAM" id="SSF52058">
    <property type="entry name" value="L domain-like"/>
    <property type="match status" value="1"/>
</dbReference>
<dbReference type="InterPro" id="IPR032675">
    <property type="entry name" value="LRR_dom_sf"/>
</dbReference>
<evidence type="ECO:0000256" key="3">
    <source>
        <dbReference type="ARBA" id="ARBA00022614"/>
    </source>
</evidence>
<dbReference type="Proteomes" id="UP000789595">
    <property type="component" value="Unassembled WGS sequence"/>
</dbReference>
<feature type="region of interest" description="Disordered" evidence="5">
    <location>
        <begin position="511"/>
        <end position="534"/>
    </location>
</feature>
<evidence type="ECO:0000313" key="7">
    <source>
        <dbReference type="Proteomes" id="UP000789595"/>
    </source>
</evidence>
<dbReference type="PANTHER" id="PTHR22710:SF2">
    <property type="entry name" value="X-RAY RADIATION RESISTANCE-ASSOCIATED PROTEIN 1"/>
    <property type="match status" value="1"/>
</dbReference>
<evidence type="ECO:0008006" key="8">
    <source>
        <dbReference type="Google" id="ProtNLM"/>
    </source>
</evidence>
<evidence type="ECO:0000313" key="6">
    <source>
        <dbReference type="EMBL" id="CAH0380317.1"/>
    </source>
</evidence>
<evidence type="ECO:0000256" key="4">
    <source>
        <dbReference type="ARBA" id="ARBA00022737"/>
    </source>
</evidence>
<comment type="caution">
    <text evidence="6">The sequence shown here is derived from an EMBL/GenBank/DDBJ whole genome shotgun (WGS) entry which is preliminary data.</text>
</comment>
<dbReference type="Gene3D" id="3.80.10.10">
    <property type="entry name" value="Ribonuclease Inhibitor"/>
    <property type="match status" value="2"/>
</dbReference>
<protein>
    <recommendedName>
        <fullName evidence="8">Leucine-rich repeat-containing protein 51</fullName>
    </recommendedName>
</protein>
<dbReference type="PROSITE" id="PS51450">
    <property type="entry name" value="LRR"/>
    <property type="match status" value="1"/>
</dbReference>
<dbReference type="EMBL" id="CAKKNE010000006">
    <property type="protein sequence ID" value="CAH0380317.1"/>
    <property type="molecule type" value="Genomic_DNA"/>
</dbReference>
<sequence length="575" mass="63473">MPLKPYKKPEGRARYLLPQMNFVDPGAEAKTQRPKLPSRGLGVVSIDVDDEIRKRKKADLLRAQLTRGQSRIIDGFLLLDACGVEFPDEGHRADVSGRHATEVSSTDLEYFPNLSWVDASDNPRLPLEDFGSLPRLKDLRFAANSWSVCSSVSEDWFPRLLVLDLSYNTATLDGISQLVTMPRLRDLDLTGNGLVELPDVFSDFQSLEKLFLERNRLQGDALTCLAKCPRLRELSLAHNKVTSTPTIDAMAEATSLDHTEILAELVALDLAHNHIRSEKDIDDLTVLPKLEQLSLYGNPLLGATGEDPTGETVRTLVQTATQQRDGWTARHLDVTTEVPRKRPNRGTAGAAAGAKCDRRFERIGVQRIAEAPIPTAAQFREKGHQALVDALEKEAGRKPRTKKKVPQPTTDKDPSFFVTALQDDDALEEALMADEIYEEPEDPIVAPAVLAARAIEPARRSDPAKLQSALRALKFALDHPATLHVQAAPTRRGGDVPVAARATQASVSKRLPRQKYKPQAKPKDNPFRAAEGDLRRNARLVQAEALQEIESVLDVLNRDVLPPPGAYDSAEDDSD</sequence>